<sequence>MLALCTLHRIIYADFRSCMLQPTTITTSDIFPVPTQSYQKFVVEVWR</sequence>
<proteinExistence type="predicted"/>
<evidence type="ECO:0000313" key="1">
    <source>
        <dbReference type="EMBL" id="JAE35871.1"/>
    </source>
</evidence>
<reference evidence="1" key="1">
    <citation type="submission" date="2014-09" db="EMBL/GenBank/DDBJ databases">
        <authorList>
            <person name="Magalhaes I.L.F."/>
            <person name="Oliveira U."/>
            <person name="Santos F.R."/>
            <person name="Vidigal T.H.D.A."/>
            <person name="Brescovit A.D."/>
            <person name="Santos A.J."/>
        </authorList>
    </citation>
    <scope>NUCLEOTIDE SEQUENCE</scope>
    <source>
        <tissue evidence="1">Shoot tissue taken approximately 20 cm above the soil surface</tissue>
    </source>
</reference>
<dbReference type="AlphaFoldDB" id="A0A0A9HLX3"/>
<dbReference type="EMBL" id="GBRH01162025">
    <property type="protein sequence ID" value="JAE35871.1"/>
    <property type="molecule type" value="Transcribed_RNA"/>
</dbReference>
<organism evidence="1">
    <name type="scientific">Arundo donax</name>
    <name type="common">Giant reed</name>
    <name type="synonym">Donax arundinaceus</name>
    <dbReference type="NCBI Taxonomy" id="35708"/>
    <lineage>
        <taxon>Eukaryota</taxon>
        <taxon>Viridiplantae</taxon>
        <taxon>Streptophyta</taxon>
        <taxon>Embryophyta</taxon>
        <taxon>Tracheophyta</taxon>
        <taxon>Spermatophyta</taxon>
        <taxon>Magnoliopsida</taxon>
        <taxon>Liliopsida</taxon>
        <taxon>Poales</taxon>
        <taxon>Poaceae</taxon>
        <taxon>PACMAD clade</taxon>
        <taxon>Arundinoideae</taxon>
        <taxon>Arundineae</taxon>
        <taxon>Arundo</taxon>
    </lineage>
</organism>
<name>A0A0A9HLX3_ARUDO</name>
<reference evidence="1" key="2">
    <citation type="journal article" date="2015" name="Data Brief">
        <title>Shoot transcriptome of the giant reed, Arundo donax.</title>
        <authorList>
            <person name="Barrero R.A."/>
            <person name="Guerrero F.D."/>
            <person name="Moolhuijzen P."/>
            <person name="Goolsby J.A."/>
            <person name="Tidwell J."/>
            <person name="Bellgard S.E."/>
            <person name="Bellgard M.I."/>
        </authorList>
    </citation>
    <scope>NUCLEOTIDE SEQUENCE</scope>
    <source>
        <tissue evidence="1">Shoot tissue taken approximately 20 cm above the soil surface</tissue>
    </source>
</reference>
<protein>
    <submittedName>
        <fullName evidence="1">Uncharacterized protein</fullName>
    </submittedName>
</protein>
<accession>A0A0A9HLX3</accession>